<dbReference type="Gene3D" id="3.40.50.1220">
    <property type="entry name" value="TPP-binding domain"/>
    <property type="match status" value="1"/>
</dbReference>
<evidence type="ECO:0000256" key="2">
    <source>
        <dbReference type="ARBA" id="ARBA00023052"/>
    </source>
</evidence>
<dbReference type="GO" id="GO:0003984">
    <property type="term" value="F:acetolactate synthase activity"/>
    <property type="evidence" value="ECO:0007669"/>
    <property type="project" value="TreeGrafter"/>
</dbReference>
<gene>
    <name evidence="7" type="ORF">LK12_18130</name>
</gene>
<dbReference type="GO" id="GO:0050660">
    <property type="term" value="F:flavin adenine dinucleotide binding"/>
    <property type="evidence" value="ECO:0007669"/>
    <property type="project" value="TreeGrafter"/>
</dbReference>
<evidence type="ECO:0000313" key="7">
    <source>
        <dbReference type="EMBL" id="KHK89835.1"/>
    </source>
</evidence>
<dbReference type="PANTHER" id="PTHR18968">
    <property type="entry name" value="THIAMINE PYROPHOSPHATE ENZYMES"/>
    <property type="match status" value="1"/>
</dbReference>
<evidence type="ECO:0000259" key="4">
    <source>
        <dbReference type="Pfam" id="PF00205"/>
    </source>
</evidence>
<dbReference type="InterPro" id="IPR012000">
    <property type="entry name" value="Thiamin_PyroP_enz_cen_dom"/>
</dbReference>
<keyword evidence="2 3" id="KW-0786">Thiamine pyrophosphate</keyword>
<dbReference type="EMBL" id="JTDI01000006">
    <property type="protein sequence ID" value="KHK89835.1"/>
    <property type="molecule type" value="Genomic_DNA"/>
</dbReference>
<dbReference type="CDD" id="cd07035">
    <property type="entry name" value="TPP_PYR_POX_like"/>
    <property type="match status" value="1"/>
</dbReference>
<dbReference type="STRING" id="1348853.LK12_18130"/>
<dbReference type="InterPro" id="IPR029035">
    <property type="entry name" value="DHS-like_NAD/FAD-binding_dom"/>
</dbReference>
<dbReference type="Pfam" id="PF02775">
    <property type="entry name" value="TPP_enzyme_C"/>
    <property type="match status" value="1"/>
</dbReference>
<dbReference type="SUPFAM" id="SSF52518">
    <property type="entry name" value="Thiamin diphosphate-binding fold (THDP-binding)"/>
    <property type="match status" value="2"/>
</dbReference>
<dbReference type="GO" id="GO:0000287">
    <property type="term" value="F:magnesium ion binding"/>
    <property type="evidence" value="ECO:0007669"/>
    <property type="project" value="InterPro"/>
</dbReference>
<dbReference type="InterPro" id="IPR012001">
    <property type="entry name" value="Thiamin_PyroP_enz_TPP-bd_dom"/>
</dbReference>
<dbReference type="Pfam" id="PF00205">
    <property type="entry name" value="TPP_enzyme_M"/>
    <property type="match status" value="1"/>
</dbReference>
<evidence type="ECO:0000256" key="1">
    <source>
        <dbReference type="ARBA" id="ARBA00007812"/>
    </source>
</evidence>
<comment type="similarity">
    <text evidence="1 3">Belongs to the TPP enzyme family.</text>
</comment>
<dbReference type="SUPFAM" id="SSF52467">
    <property type="entry name" value="DHS-like NAD/FAD-binding domain"/>
    <property type="match status" value="1"/>
</dbReference>
<evidence type="ECO:0000313" key="8">
    <source>
        <dbReference type="Proteomes" id="UP000031057"/>
    </source>
</evidence>
<accession>A0A0B1ZKL2</accession>
<evidence type="ECO:0000256" key="3">
    <source>
        <dbReference type="RuleBase" id="RU362132"/>
    </source>
</evidence>
<evidence type="ECO:0000259" key="5">
    <source>
        <dbReference type="Pfam" id="PF02775"/>
    </source>
</evidence>
<feature type="domain" description="Thiamine pyrophosphate enzyme TPP-binding" evidence="5">
    <location>
        <begin position="401"/>
        <end position="537"/>
    </location>
</feature>
<comment type="caution">
    <text evidence="7">The sequence shown here is derived from an EMBL/GenBank/DDBJ whole genome shotgun (WGS) entry which is preliminary data.</text>
</comment>
<feature type="domain" description="Thiamine pyrophosphate enzyme central" evidence="4">
    <location>
        <begin position="196"/>
        <end position="328"/>
    </location>
</feature>
<proteinExistence type="inferred from homology"/>
<dbReference type="OrthoDB" id="9773408at2"/>
<protein>
    <recommendedName>
        <fullName evidence="9">Thiamine pyrophosphate-binding protein</fullName>
    </recommendedName>
</protein>
<dbReference type="GO" id="GO:0009097">
    <property type="term" value="P:isoleucine biosynthetic process"/>
    <property type="evidence" value="ECO:0007669"/>
    <property type="project" value="TreeGrafter"/>
</dbReference>
<evidence type="ECO:0008006" key="9">
    <source>
        <dbReference type="Google" id="ProtNLM"/>
    </source>
</evidence>
<keyword evidence="8" id="KW-1185">Reference proteome</keyword>
<feature type="domain" description="Thiamine pyrophosphate enzyme N-terminal TPP-binding" evidence="6">
    <location>
        <begin position="16"/>
        <end position="125"/>
    </location>
</feature>
<dbReference type="PANTHER" id="PTHR18968:SF13">
    <property type="entry name" value="ACETOLACTATE SYNTHASE CATALYTIC SUBUNIT, MITOCHONDRIAL"/>
    <property type="match status" value="1"/>
</dbReference>
<dbReference type="Proteomes" id="UP000031057">
    <property type="component" value="Unassembled WGS sequence"/>
</dbReference>
<dbReference type="Gene3D" id="3.40.50.970">
    <property type="match status" value="2"/>
</dbReference>
<dbReference type="InterPro" id="IPR011766">
    <property type="entry name" value="TPP_enzyme_TPP-bd"/>
</dbReference>
<dbReference type="Pfam" id="PF02776">
    <property type="entry name" value="TPP_enzyme_N"/>
    <property type="match status" value="1"/>
</dbReference>
<reference evidence="7 8" key="1">
    <citation type="submission" date="2014-10" db="EMBL/GenBank/DDBJ databases">
        <title>Genome sequence of Novosphingobium malaysiense MUSC 273(T).</title>
        <authorList>
            <person name="Lee L.-H."/>
        </authorList>
    </citation>
    <scope>NUCLEOTIDE SEQUENCE [LARGE SCALE GENOMIC DNA]</scope>
    <source>
        <strain evidence="7 8">MUSC 273</strain>
    </source>
</reference>
<evidence type="ECO:0000259" key="6">
    <source>
        <dbReference type="Pfam" id="PF02776"/>
    </source>
</evidence>
<dbReference type="GO" id="GO:0005948">
    <property type="term" value="C:acetolactate synthase complex"/>
    <property type="evidence" value="ECO:0007669"/>
    <property type="project" value="TreeGrafter"/>
</dbReference>
<dbReference type="GO" id="GO:0009099">
    <property type="term" value="P:L-valine biosynthetic process"/>
    <property type="evidence" value="ECO:0007669"/>
    <property type="project" value="TreeGrafter"/>
</dbReference>
<dbReference type="InterPro" id="IPR029061">
    <property type="entry name" value="THDP-binding"/>
</dbReference>
<dbReference type="InterPro" id="IPR045229">
    <property type="entry name" value="TPP_enz"/>
</dbReference>
<dbReference type="GO" id="GO:0030976">
    <property type="term" value="F:thiamine pyrophosphate binding"/>
    <property type="evidence" value="ECO:0007669"/>
    <property type="project" value="InterPro"/>
</dbReference>
<name>A0A0B1ZKL2_9SPHN</name>
<sequence length="551" mass="58271">MPTVAEVDDAAAVSGKRELIRHLVATGQRHLFGLPGSSMVAPLNELQSTDIEFVPAIHESVAVAAADGYARVAGHATVLLYMLPGMANGLGNLYNAWRDESPLTVIASQQATRHRSIDATVGEADLVGLARPFTRLAHEIAPGMDLGFWLERARAVSTGQVPGPVFLSIPENVFDEPVTVTNSRASRNDCAIVPDVAKVAEALGEAERPLIVVGGQLRRFGGAQVLEDLSEKHGIAVAYEPGFQDRLGIAPGHENAFGNLLLLPEMEAEADVVVVLGGRLLLEAHPRPAWFAGATFLAHVNADPFKLEETKVADWACACDPAQFVRTLHGTMTEFEGQEAVRARRKAWLDTLRAQSGSGSGDQAFASYACVVGALHDALDQGWVVDEAVMASPVLHAALSSLDGRRYVGTAGGSLGWGPAAAAGVAIASGEPVTCIVGDGALRFGALGLWTIRSCNLPVTIVVLDNGGYGSTRFFERQYVARLQERGGGNPPGYLGSNLRDAGSTVESIIEGFGIPVSVVREGEDPREAVERAWAARIRGPNAVVVQMGFE</sequence>
<dbReference type="AlphaFoldDB" id="A0A0B1ZKL2"/>
<organism evidence="7 8">
    <name type="scientific">Novosphingobium malaysiense</name>
    <dbReference type="NCBI Taxonomy" id="1348853"/>
    <lineage>
        <taxon>Bacteria</taxon>
        <taxon>Pseudomonadati</taxon>
        <taxon>Pseudomonadota</taxon>
        <taxon>Alphaproteobacteria</taxon>
        <taxon>Sphingomonadales</taxon>
        <taxon>Sphingomonadaceae</taxon>
        <taxon>Novosphingobium</taxon>
    </lineage>
</organism>